<dbReference type="SUPFAM" id="SSF50729">
    <property type="entry name" value="PH domain-like"/>
    <property type="match status" value="1"/>
</dbReference>
<evidence type="ECO:0000256" key="5">
    <source>
        <dbReference type="ARBA" id="ARBA00011903"/>
    </source>
</evidence>
<dbReference type="InterPro" id="IPR011009">
    <property type="entry name" value="Kinase-like_dom_sf"/>
</dbReference>
<evidence type="ECO:0000256" key="12">
    <source>
        <dbReference type="ARBA" id="ARBA00022840"/>
    </source>
</evidence>
<evidence type="ECO:0000313" key="22">
    <source>
        <dbReference type="Proteomes" id="UP000014500"/>
    </source>
</evidence>
<dbReference type="FunFam" id="1.20.80.10:FF:000004">
    <property type="entry name" value="Protein-tyrosine kinase 2-beta isoform 1"/>
    <property type="match status" value="1"/>
</dbReference>
<accession>T1IYC0</accession>
<dbReference type="AlphaFoldDB" id="T1IYC0"/>
<dbReference type="Pfam" id="PF00373">
    <property type="entry name" value="FERM_M"/>
    <property type="match status" value="1"/>
</dbReference>
<feature type="region of interest" description="Disordered" evidence="18">
    <location>
        <begin position="362"/>
        <end position="402"/>
    </location>
</feature>
<dbReference type="InterPro" id="IPR000299">
    <property type="entry name" value="FERM_domain"/>
</dbReference>
<feature type="domain" description="Protein kinase" evidence="19">
    <location>
        <begin position="417"/>
        <end position="467"/>
    </location>
</feature>
<feature type="compositionally biased region" description="Low complexity" evidence="18">
    <location>
        <begin position="375"/>
        <end position="387"/>
    </location>
</feature>
<dbReference type="GO" id="GO:0009887">
    <property type="term" value="P:animal organ morphogenesis"/>
    <property type="evidence" value="ECO:0007669"/>
    <property type="project" value="UniProtKB-ARBA"/>
</dbReference>
<evidence type="ECO:0000256" key="2">
    <source>
        <dbReference type="ARBA" id="ARBA00004316"/>
    </source>
</evidence>
<feature type="compositionally biased region" description="Acidic residues" evidence="18">
    <location>
        <begin position="391"/>
        <end position="401"/>
    </location>
</feature>
<dbReference type="Pfam" id="PF21477">
    <property type="entry name" value="FERM_C_FAK1"/>
    <property type="match status" value="1"/>
</dbReference>
<evidence type="ECO:0000256" key="4">
    <source>
        <dbReference type="ARBA" id="ARBA00004496"/>
    </source>
</evidence>
<keyword evidence="8" id="KW-0597">Phosphoprotein</keyword>
<evidence type="ECO:0000256" key="16">
    <source>
        <dbReference type="ARBA" id="ARBA00023273"/>
    </source>
</evidence>
<evidence type="ECO:0000256" key="7">
    <source>
        <dbReference type="ARBA" id="ARBA00022490"/>
    </source>
</evidence>
<dbReference type="InterPro" id="IPR029071">
    <property type="entry name" value="Ubiquitin-like_domsf"/>
</dbReference>
<dbReference type="InterPro" id="IPR035963">
    <property type="entry name" value="FERM_2"/>
</dbReference>
<keyword evidence="11" id="KW-0418">Kinase</keyword>
<keyword evidence="6" id="KW-1003">Cell membrane</keyword>
<evidence type="ECO:0000256" key="14">
    <source>
        <dbReference type="ARBA" id="ARBA00023136"/>
    </source>
</evidence>
<dbReference type="PhylomeDB" id="T1IYC0"/>
<evidence type="ECO:0000256" key="1">
    <source>
        <dbReference type="ARBA" id="ARBA00004246"/>
    </source>
</evidence>
<dbReference type="EMBL" id="JH431679">
    <property type="status" value="NOT_ANNOTATED_CDS"/>
    <property type="molecule type" value="Genomic_DNA"/>
</dbReference>
<feature type="compositionally biased region" description="Polar residues" evidence="18">
    <location>
        <begin position="9"/>
        <end position="20"/>
    </location>
</feature>
<dbReference type="GO" id="GO:0042995">
    <property type="term" value="C:cell projection"/>
    <property type="evidence" value="ECO:0007669"/>
    <property type="project" value="UniProtKB-SubCell"/>
</dbReference>
<evidence type="ECO:0000256" key="17">
    <source>
        <dbReference type="PROSITE-ProRule" id="PRU10141"/>
    </source>
</evidence>
<feature type="domain" description="FERM" evidence="20">
    <location>
        <begin position="28"/>
        <end position="358"/>
    </location>
</feature>
<evidence type="ECO:0000256" key="11">
    <source>
        <dbReference type="ARBA" id="ARBA00022777"/>
    </source>
</evidence>
<dbReference type="InterPro" id="IPR001245">
    <property type="entry name" value="Ser-Thr/Tyr_kinase_cat_dom"/>
</dbReference>
<dbReference type="InterPro" id="IPR041390">
    <property type="entry name" value="FADK_N"/>
</dbReference>
<dbReference type="InterPro" id="IPR017441">
    <property type="entry name" value="Protein_kinase_ATP_BS"/>
</dbReference>
<dbReference type="InterPro" id="IPR000719">
    <property type="entry name" value="Prot_kinase_dom"/>
</dbReference>
<dbReference type="Proteomes" id="UP000014500">
    <property type="component" value="Unassembled WGS sequence"/>
</dbReference>
<dbReference type="Gene3D" id="3.10.20.90">
    <property type="entry name" value="Phosphatidylinositol 3-kinase Catalytic Subunit, Chain A, domain 1"/>
    <property type="match status" value="1"/>
</dbReference>
<keyword evidence="14" id="KW-0472">Membrane</keyword>
<dbReference type="InterPro" id="IPR019748">
    <property type="entry name" value="FERM_central"/>
</dbReference>
<evidence type="ECO:0000256" key="10">
    <source>
        <dbReference type="ARBA" id="ARBA00022741"/>
    </source>
</evidence>
<sequence>MDESDGIDGNNSPFSTMSSSDLEKVEKSTLKVHLPNGGFNIVKFGDATDVRGIIHLITSRPPVGVRAFESLYAMRLCHRNSKEEHWLHIDTTMYQVHEKYESRHPQDEWRLENSLVLVLGGLMYELRIRYFPHNLHKLYEKDKFTFYYLYDQIKCDYLKTDVNNVDPEIAVQLCCIEIRRFFKDMPIIALDKKSNFEYLEKEIGLHKFLPQSVLASMKPKTLRKSIQHHFKKFANLSEIECMFYFVDLLDSVKKCNQETFKCALGSGWSIPVELVVGPETGISYLTDKSSTQPTILANFRQVQSIQTLINETEPTKAVLQMKIAGASEVLTITCPNLTIAESMADLIDGYCRIANDTETSFWNAHPPKYRRSSSRSKSGSASPNGSKTTEDYAEIVDDEGDYSTPATKDYELIRSRLELGEIIGEGQFGDVHKGRYRCKDNQMAAVAVKTCKIESEQSMGEKFLEEA</sequence>
<evidence type="ECO:0000256" key="9">
    <source>
        <dbReference type="ARBA" id="ARBA00022679"/>
    </source>
</evidence>
<dbReference type="OMA" id="YCRIAND"/>
<dbReference type="PROSITE" id="PS50011">
    <property type="entry name" value="PROTEIN_KINASE_DOM"/>
    <property type="match status" value="1"/>
</dbReference>
<dbReference type="PANTHER" id="PTHR46221:SF9">
    <property type="entry name" value="NON-SPECIFIC PROTEIN-TYROSINE KINASE"/>
    <property type="match status" value="1"/>
</dbReference>
<keyword evidence="16" id="KW-0966">Cell projection</keyword>
<dbReference type="PANTHER" id="PTHR46221">
    <property type="entry name" value="FERM AND PDZ DOMAIN-CONTAINING PROTEIN FAMILY MEMBER"/>
    <property type="match status" value="1"/>
</dbReference>
<dbReference type="PROSITE" id="PS50057">
    <property type="entry name" value="FERM_3"/>
    <property type="match status" value="1"/>
</dbReference>
<feature type="region of interest" description="Disordered" evidence="18">
    <location>
        <begin position="1"/>
        <end position="21"/>
    </location>
</feature>
<feature type="binding site" evidence="17">
    <location>
        <position position="449"/>
    </location>
    <ligand>
        <name>ATP</name>
        <dbReference type="ChEBI" id="CHEBI:30616"/>
    </ligand>
</feature>
<protein>
    <recommendedName>
        <fullName evidence="5">non-specific protein-tyrosine kinase</fullName>
        <ecNumber evidence="5">2.7.10.2</ecNumber>
    </recommendedName>
</protein>
<dbReference type="InterPro" id="IPR049385">
    <property type="entry name" value="FAK1-like_FERM_C"/>
</dbReference>
<dbReference type="eggNOG" id="KOG4257">
    <property type="taxonomic scope" value="Eukaryota"/>
</dbReference>
<proteinExistence type="predicted"/>
<keyword evidence="13" id="KW-0965">Cell junction</keyword>
<evidence type="ECO:0000256" key="6">
    <source>
        <dbReference type="ARBA" id="ARBA00022475"/>
    </source>
</evidence>
<dbReference type="Pfam" id="PF07714">
    <property type="entry name" value="PK_Tyr_Ser-Thr"/>
    <property type="match status" value="1"/>
</dbReference>
<dbReference type="Gene3D" id="1.20.80.10">
    <property type="match status" value="1"/>
</dbReference>
<keyword evidence="15" id="KW-0829">Tyrosine-protein kinase</keyword>
<reference evidence="21" key="2">
    <citation type="submission" date="2015-02" db="UniProtKB">
        <authorList>
            <consortium name="EnsemblMetazoa"/>
        </authorList>
    </citation>
    <scope>IDENTIFICATION</scope>
</reference>
<dbReference type="Pfam" id="PF18038">
    <property type="entry name" value="FERM_N_2"/>
    <property type="match status" value="1"/>
</dbReference>
<dbReference type="InterPro" id="IPR041784">
    <property type="entry name" value="FAK1/PYK2_FERM_C"/>
</dbReference>
<dbReference type="EnsemblMetazoa" id="SMAR006229-RA">
    <property type="protein sequence ID" value="SMAR006229-PA"/>
    <property type="gene ID" value="SMAR006229"/>
</dbReference>
<dbReference type="EC" id="2.7.10.2" evidence="5"/>
<reference evidence="22" key="1">
    <citation type="submission" date="2011-05" db="EMBL/GenBank/DDBJ databases">
        <authorList>
            <person name="Richards S.R."/>
            <person name="Qu J."/>
            <person name="Jiang H."/>
            <person name="Jhangiani S.N."/>
            <person name="Agravi P."/>
            <person name="Goodspeed R."/>
            <person name="Gross S."/>
            <person name="Mandapat C."/>
            <person name="Jackson L."/>
            <person name="Mathew T."/>
            <person name="Pu L."/>
            <person name="Thornton R."/>
            <person name="Saada N."/>
            <person name="Wilczek-Boney K.B."/>
            <person name="Lee S."/>
            <person name="Kovar C."/>
            <person name="Wu Y."/>
            <person name="Scherer S.E."/>
            <person name="Worley K.C."/>
            <person name="Muzny D.M."/>
            <person name="Gibbs R."/>
        </authorList>
    </citation>
    <scope>NUCLEOTIDE SEQUENCE</scope>
    <source>
        <strain evidence="22">Brora</strain>
    </source>
</reference>
<dbReference type="SUPFAM" id="SSF54236">
    <property type="entry name" value="Ubiquitin-like"/>
    <property type="match status" value="1"/>
</dbReference>
<evidence type="ECO:0000256" key="13">
    <source>
        <dbReference type="ARBA" id="ARBA00022949"/>
    </source>
</evidence>
<dbReference type="GO" id="GO:0008284">
    <property type="term" value="P:positive regulation of cell population proliferation"/>
    <property type="evidence" value="ECO:0007669"/>
    <property type="project" value="UniProtKB-ARBA"/>
</dbReference>
<dbReference type="PROSITE" id="PS00107">
    <property type="entry name" value="PROTEIN_KINASE_ATP"/>
    <property type="match status" value="1"/>
</dbReference>
<dbReference type="SUPFAM" id="SSF47031">
    <property type="entry name" value="Second domain of FERM"/>
    <property type="match status" value="1"/>
</dbReference>
<evidence type="ECO:0000256" key="15">
    <source>
        <dbReference type="ARBA" id="ARBA00023137"/>
    </source>
</evidence>
<evidence type="ECO:0000256" key="8">
    <source>
        <dbReference type="ARBA" id="ARBA00022553"/>
    </source>
</evidence>
<keyword evidence="22" id="KW-1185">Reference proteome</keyword>
<dbReference type="CDD" id="cd13190">
    <property type="entry name" value="FERM_C_FAK1"/>
    <property type="match status" value="1"/>
</dbReference>
<evidence type="ECO:0000256" key="18">
    <source>
        <dbReference type="SAM" id="MobiDB-lite"/>
    </source>
</evidence>
<dbReference type="InterPro" id="IPR019749">
    <property type="entry name" value="Band_41_domain"/>
</dbReference>
<organism evidence="21 22">
    <name type="scientific">Strigamia maritima</name>
    <name type="common">European centipede</name>
    <name type="synonym">Geophilus maritimus</name>
    <dbReference type="NCBI Taxonomy" id="126957"/>
    <lineage>
        <taxon>Eukaryota</taxon>
        <taxon>Metazoa</taxon>
        <taxon>Ecdysozoa</taxon>
        <taxon>Arthropoda</taxon>
        <taxon>Myriapoda</taxon>
        <taxon>Chilopoda</taxon>
        <taxon>Pleurostigmophora</taxon>
        <taxon>Geophilomorpha</taxon>
        <taxon>Linotaeniidae</taxon>
        <taxon>Strigamia</taxon>
    </lineage>
</organism>
<dbReference type="GO" id="GO:0005524">
    <property type="term" value="F:ATP binding"/>
    <property type="evidence" value="ECO:0007669"/>
    <property type="project" value="UniProtKB-UniRule"/>
</dbReference>
<evidence type="ECO:0000313" key="21">
    <source>
        <dbReference type="EnsemblMetazoa" id="SMAR006229-PA"/>
    </source>
</evidence>
<keyword evidence="10 17" id="KW-0547">Nucleotide-binding</keyword>
<dbReference type="CDD" id="cd14473">
    <property type="entry name" value="FERM_B-lobe"/>
    <property type="match status" value="1"/>
</dbReference>
<dbReference type="GO" id="GO:0005886">
    <property type="term" value="C:plasma membrane"/>
    <property type="evidence" value="ECO:0007669"/>
    <property type="project" value="UniProtKB-SubCell"/>
</dbReference>
<dbReference type="GO" id="GO:0004715">
    <property type="term" value="F:non-membrane spanning protein tyrosine kinase activity"/>
    <property type="evidence" value="ECO:0007669"/>
    <property type="project" value="UniProtKB-EC"/>
</dbReference>
<dbReference type="STRING" id="126957.T1IYC0"/>
<keyword evidence="7" id="KW-0963">Cytoplasm</keyword>
<dbReference type="Gene3D" id="3.30.200.20">
    <property type="entry name" value="Phosphorylase Kinase, domain 1"/>
    <property type="match status" value="1"/>
</dbReference>
<name>T1IYC0_STRMM</name>
<evidence type="ECO:0000259" key="20">
    <source>
        <dbReference type="PROSITE" id="PS50057"/>
    </source>
</evidence>
<dbReference type="FunFam" id="2.30.29.30:FF:000058">
    <property type="entry name" value="focal adhesion kinase 1 isoform X1"/>
    <property type="match status" value="1"/>
</dbReference>
<dbReference type="InterPro" id="IPR014352">
    <property type="entry name" value="FERM/acyl-CoA-bd_prot_sf"/>
</dbReference>
<dbReference type="InterPro" id="IPR011993">
    <property type="entry name" value="PH-like_dom_sf"/>
</dbReference>
<dbReference type="SMART" id="SM00295">
    <property type="entry name" value="B41"/>
    <property type="match status" value="1"/>
</dbReference>
<dbReference type="GO" id="GO:0005737">
    <property type="term" value="C:cytoplasm"/>
    <property type="evidence" value="ECO:0007669"/>
    <property type="project" value="UniProtKB-SubCell"/>
</dbReference>
<evidence type="ECO:0000256" key="3">
    <source>
        <dbReference type="ARBA" id="ARBA00004413"/>
    </source>
</evidence>
<comment type="subcellular location">
    <subcellularLocation>
        <location evidence="1">Cell junction</location>
        <location evidence="1">Focal adhesion</location>
    </subcellularLocation>
    <subcellularLocation>
        <location evidence="3">Cell membrane</location>
        <topology evidence="3">Peripheral membrane protein</topology>
        <orientation evidence="3">Cytoplasmic side</orientation>
    </subcellularLocation>
    <subcellularLocation>
        <location evidence="2">Cell projection</location>
    </subcellularLocation>
    <subcellularLocation>
        <location evidence="4">Cytoplasm</location>
    </subcellularLocation>
</comment>
<dbReference type="HOGENOM" id="CLU_586064_0_0_1"/>
<dbReference type="Gene3D" id="2.30.29.30">
    <property type="entry name" value="Pleckstrin-homology domain (PH domain)/Phosphotyrosine-binding domain (PTB)"/>
    <property type="match status" value="1"/>
</dbReference>
<keyword evidence="12 17" id="KW-0067">ATP-binding</keyword>
<dbReference type="GO" id="GO:0005925">
    <property type="term" value="C:focal adhesion"/>
    <property type="evidence" value="ECO:0007669"/>
    <property type="project" value="UniProtKB-SubCell"/>
</dbReference>
<dbReference type="GO" id="GO:0048731">
    <property type="term" value="P:system development"/>
    <property type="evidence" value="ECO:0007669"/>
    <property type="project" value="UniProtKB-ARBA"/>
</dbReference>
<keyword evidence="9" id="KW-0808">Transferase</keyword>
<dbReference type="SUPFAM" id="SSF56112">
    <property type="entry name" value="Protein kinase-like (PK-like)"/>
    <property type="match status" value="1"/>
</dbReference>
<evidence type="ECO:0000259" key="19">
    <source>
        <dbReference type="PROSITE" id="PS50011"/>
    </source>
</evidence>